<dbReference type="Pfam" id="PF13912">
    <property type="entry name" value="zf-C2H2_6"/>
    <property type="match status" value="2"/>
</dbReference>
<dbReference type="InterPro" id="IPR044653">
    <property type="entry name" value="AZF1/2/3-like"/>
</dbReference>
<evidence type="ECO:0000256" key="8">
    <source>
        <dbReference type="SAM" id="MobiDB-lite"/>
    </source>
</evidence>
<sequence length="297" mass="33411">MCDREEEEELHATYSSEMTDSDSDSAAASFVISVRKTTLKTEVTEGGGEAPDEESRFRLYRHCGKGFESSKASYGHIRIHSQYGARSKLETRHIDSRRERNSPEEDEDDGFGCFVCNESFTSVQLLCRHTRTHRQSKIPLLVSNWRKIVKGFVSNSTVKKGIESTVNDDNWSQSTGERGLKKTTSDDDDVTQDAVPLRVYHGHMETRKKRKIEETSTEGIADGTESPVGDFMAIDRFGKKSKSKCGMKKAKVMKSVHQCEICGKTYTTGQALGGHKTYHRVKDSSKVELVQPKPKQE</sequence>
<name>A0A6A3A917_HIBSY</name>
<keyword evidence="5" id="KW-0805">Transcription regulation</keyword>
<evidence type="ECO:0000256" key="4">
    <source>
        <dbReference type="ARBA" id="ARBA00022833"/>
    </source>
</evidence>
<dbReference type="EMBL" id="VEPZ02001029">
    <property type="protein sequence ID" value="KAE8700247.1"/>
    <property type="molecule type" value="Genomic_DNA"/>
</dbReference>
<evidence type="ECO:0000313" key="10">
    <source>
        <dbReference type="EMBL" id="KAE8700247.1"/>
    </source>
</evidence>
<keyword evidence="4" id="KW-0862">Zinc</keyword>
<dbReference type="PANTHER" id="PTHR45988:SF18">
    <property type="entry name" value="C2H2-TYPE ZINC FINGER FAMILY PROTEIN"/>
    <property type="match status" value="1"/>
</dbReference>
<dbReference type="InterPro" id="IPR036236">
    <property type="entry name" value="Znf_C2H2_sf"/>
</dbReference>
<dbReference type="Proteomes" id="UP000436088">
    <property type="component" value="Unassembled WGS sequence"/>
</dbReference>
<evidence type="ECO:0000313" key="11">
    <source>
        <dbReference type="Proteomes" id="UP000436088"/>
    </source>
</evidence>
<dbReference type="SMART" id="SM00355">
    <property type="entry name" value="ZnF_C2H2"/>
    <property type="match status" value="3"/>
</dbReference>
<dbReference type="OrthoDB" id="975071at2759"/>
<dbReference type="GO" id="GO:0000976">
    <property type="term" value="F:transcription cis-regulatory region binding"/>
    <property type="evidence" value="ECO:0007669"/>
    <property type="project" value="TreeGrafter"/>
</dbReference>
<dbReference type="SUPFAM" id="SSF57667">
    <property type="entry name" value="beta-beta-alpha zinc fingers"/>
    <property type="match status" value="1"/>
</dbReference>
<dbReference type="InterPro" id="IPR013087">
    <property type="entry name" value="Znf_C2H2_type"/>
</dbReference>
<keyword evidence="2" id="KW-0677">Repeat</keyword>
<accession>A0A6A3A917</accession>
<dbReference type="AlphaFoldDB" id="A0A6A3A917"/>
<dbReference type="PANTHER" id="PTHR45988">
    <property type="entry name" value="C2H2 TYPE ZINC FINGER TRANSCRIPTION FACTOR FAMILY-RELATED"/>
    <property type="match status" value="1"/>
</dbReference>
<keyword evidence="6" id="KW-0804">Transcription</keyword>
<evidence type="ECO:0000256" key="2">
    <source>
        <dbReference type="ARBA" id="ARBA00022737"/>
    </source>
</evidence>
<comment type="caution">
    <text evidence="10">The sequence shown here is derived from an EMBL/GenBank/DDBJ whole genome shotgun (WGS) entry which is preliminary data.</text>
</comment>
<dbReference type="GO" id="GO:0008270">
    <property type="term" value="F:zinc ion binding"/>
    <property type="evidence" value="ECO:0007669"/>
    <property type="project" value="UniProtKB-KW"/>
</dbReference>
<dbReference type="PROSITE" id="PS00028">
    <property type="entry name" value="ZINC_FINGER_C2H2_1"/>
    <property type="match status" value="2"/>
</dbReference>
<protein>
    <recommendedName>
        <fullName evidence="9">C2H2-type domain-containing protein</fullName>
    </recommendedName>
</protein>
<feature type="region of interest" description="Disordered" evidence="8">
    <location>
        <begin position="276"/>
        <end position="297"/>
    </location>
</feature>
<feature type="region of interest" description="Disordered" evidence="8">
    <location>
        <begin position="169"/>
        <end position="189"/>
    </location>
</feature>
<keyword evidence="1" id="KW-0479">Metal-binding</keyword>
<dbReference type="Gene3D" id="3.30.160.60">
    <property type="entry name" value="Classic Zinc Finger"/>
    <property type="match status" value="1"/>
</dbReference>
<keyword evidence="3 7" id="KW-0863">Zinc-finger</keyword>
<evidence type="ECO:0000256" key="7">
    <source>
        <dbReference type="PROSITE-ProRule" id="PRU00042"/>
    </source>
</evidence>
<dbReference type="GO" id="GO:0005634">
    <property type="term" value="C:nucleus"/>
    <property type="evidence" value="ECO:0007669"/>
    <property type="project" value="TreeGrafter"/>
</dbReference>
<feature type="region of interest" description="Disordered" evidence="8">
    <location>
        <begin position="1"/>
        <end position="26"/>
    </location>
</feature>
<organism evidence="10 11">
    <name type="scientific">Hibiscus syriacus</name>
    <name type="common">Rose of Sharon</name>
    <dbReference type="NCBI Taxonomy" id="106335"/>
    <lineage>
        <taxon>Eukaryota</taxon>
        <taxon>Viridiplantae</taxon>
        <taxon>Streptophyta</taxon>
        <taxon>Embryophyta</taxon>
        <taxon>Tracheophyta</taxon>
        <taxon>Spermatophyta</taxon>
        <taxon>Magnoliopsida</taxon>
        <taxon>eudicotyledons</taxon>
        <taxon>Gunneridae</taxon>
        <taxon>Pentapetalae</taxon>
        <taxon>rosids</taxon>
        <taxon>malvids</taxon>
        <taxon>Malvales</taxon>
        <taxon>Malvaceae</taxon>
        <taxon>Malvoideae</taxon>
        <taxon>Hibiscus</taxon>
    </lineage>
</organism>
<reference evidence="10" key="1">
    <citation type="submission" date="2019-09" db="EMBL/GenBank/DDBJ databases">
        <title>Draft genome information of white flower Hibiscus syriacus.</title>
        <authorList>
            <person name="Kim Y.-M."/>
        </authorList>
    </citation>
    <scope>NUCLEOTIDE SEQUENCE [LARGE SCALE GENOMIC DNA]</scope>
    <source>
        <strain evidence="10">YM2019G1</strain>
    </source>
</reference>
<evidence type="ECO:0000256" key="5">
    <source>
        <dbReference type="ARBA" id="ARBA00023015"/>
    </source>
</evidence>
<evidence type="ECO:0000256" key="1">
    <source>
        <dbReference type="ARBA" id="ARBA00022723"/>
    </source>
</evidence>
<proteinExistence type="predicted"/>
<gene>
    <name evidence="10" type="ORF">F3Y22_tig00110557pilonHSYRG00099</name>
</gene>
<evidence type="ECO:0000256" key="3">
    <source>
        <dbReference type="ARBA" id="ARBA00022771"/>
    </source>
</evidence>
<feature type="domain" description="C2H2-type" evidence="9">
    <location>
        <begin position="111"/>
        <end position="138"/>
    </location>
</feature>
<feature type="domain" description="C2H2-type" evidence="9">
    <location>
        <begin position="257"/>
        <end position="284"/>
    </location>
</feature>
<evidence type="ECO:0000256" key="6">
    <source>
        <dbReference type="ARBA" id="ARBA00023163"/>
    </source>
</evidence>
<keyword evidence="11" id="KW-1185">Reference proteome</keyword>
<dbReference type="GO" id="GO:0003700">
    <property type="term" value="F:DNA-binding transcription factor activity"/>
    <property type="evidence" value="ECO:0007669"/>
    <property type="project" value="InterPro"/>
</dbReference>
<dbReference type="PROSITE" id="PS50157">
    <property type="entry name" value="ZINC_FINGER_C2H2_2"/>
    <property type="match status" value="2"/>
</dbReference>
<evidence type="ECO:0000259" key="9">
    <source>
        <dbReference type="PROSITE" id="PS50157"/>
    </source>
</evidence>